<dbReference type="HOGENOM" id="CLU_1773001_0_0_1"/>
<dbReference type="RefSeq" id="XP_005788711.1">
    <property type="nucleotide sequence ID" value="XM_005788654.1"/>
</dbReference>
<dbReference type="EnsemblProtists" id="EOD36282">
    <property type="protein sequence ID" value="EOD36282"/>
    <property type="gene ID" value="EMIHUDRAFT_362568"/>
</dbReference>
<protein>
    <submittedName>
        <fullName evidence="1">Uncharacterized protein</fullName>
    </submittedName>
</protein>
<dbReference type="KEGG" id="ehx:EMIHUDRAFT_362568"/>
<dbReference type="GeneID" id="17281553"/>
<sequence>MYPGAQDGNFVPFPCPMDHILSPAAWAKAGVGHRDAAFLDTLAERGVRPVEVLLLPRAQHRALLARPRVALLDALPLGTSDGEAAKLLAHLRAAPLLRLQHARGLLCALDAPQPFNDLAATLLRAPAWCSRCSQPCEEQLAPWLPAERVRAARPAPAEQHAVCFQPPLPAPLRSDGCAGRS</sequence>
<keyword evidence="2" id="KW-1185">Reference proteome</keyword>
<dbReference type="AlphaFoldDB" id="A0A0D3KKJ7"/>
<reference evidence="1" key="2">
    <citation type="submission" date="2024-10" db="UniProtKB">
        <authorList>
            <consortium name="EnsemblProtists"/>
        </authorList>
    </citation>
    <scope>IDENTIFICATION</scope>
</reference>
<accession>A0A0D3KKJ7</accession>
<dbReference type="Proteomes" id="UP000013827">
    <property type="component" value="Unassembled WGS sequence"/>
</dbReference>
<name>A0A0D3KKJ7_EMIH1</name>
<dbReference type="PaxDb" id="2903-EOD36282"/>
<reference evidence="2" key="1">
    <citation type="journal article" date="2013" name="Nature">
        <title>Pan genome of the phytoplankton Emiliania underpins its global distribution.</title>
        <authorList>
            <person name="Read B.A."/>
            <person name="Kegel J."/>
            <person name="Klute M.J."/>
            <person name="Kuo A."/>
            <person name="Lefebvre S.C."/>
            <person name="Maumus F."/>
            <person name="Mayer C."/>
            <person name="Miller J."/>
            <person name="Monier A."/>
            <person name="Salamov A."/>
            <person name="Young J."/>
            <person name="Aguilar M."/>
            <person name="Claverie J.M."/>
            <person name="Frickenhaus S."/>
            <person name="Gonzalez K."/>
            <person name="Herman E.K."/>
            <person name="Lin Y.C."/>
            <person name="Napier J."/>
            <person name="Ogata H."/>
            <person name="Sarno A.F."/>
            <person name="Shmutz J."/>
            <person name="Schroeder D."/>
            <person name="de Vargas C."/>
            <person name="Verret F."/>
            <person name="von Dassow P."/>
            <person name="Valentin K."/>
            <person name="Van de Peer Y."/>
            <person name="Wheeler G."/>
            <person name="Dacks J.B."/>
            <person name="Delwiche C.F."/>
            <person name="Dyhrman S.T."/>
            <person name="Glockner G."/>
            <person name="John U."/>
            <person name="Richards T."/>
            <person name="Worden A.Z."/>
            <person name="Zhang X."/>
            <person name="Grigoriev I.V."/>
            <person name="Allen A.E."/>
            <person name="Bidle K."/>
            <person name="Borodovsky M."/>
            <person name="Bowler C."/>
            <person name="Brownlee C."/>
            <person name="Cock J.M."/>
            <person name="Elias M."/>
            <person name="Gladyshev V.N."/>
            <person name="Groth M."/>
            <person name="Guda C."/>
            <person name="Hadaegh A."/>
            <person name="Iglesias-Rodriguez M.D."/>
            <person name="Jenkins J."/>
            <person name="Jones B.M."/>
            <person name="Lawson T."/>
            <person name="Leese F."/>
            <person name="Lindquist E."/>
            <person name="Lobanov A."/>
            <person name="Lomsadze A."/>
            <person name="Malik S.B."/>
            <person name="Marsh M.E."/>
            <person name="Mackinder L."/>
            <person name="Mock T."/>
            <person name="Mueller-Roeber B."/>
            <person name="Pagarete A."/>
            <person name="Parker M."/>
            <person name="Probert I."/>
            <person name="Quesneville H."/>
            <person name="Raines C."/>
            <person name="Rensing S.A."/>
            <person name="Riano-Pachon D.M."/>
            <person name="Richier S."/>
            <person name="Rokitta S."/>
            <person name="Shiraiwa Y."/>
            <person name="Soanes D.M."/>
            <person name="van der Giezen M."/>
            <person name="Wahlund T.M."/>
            <person name="Williams B."/>
            <person name="Wilson W."/>
            <person name="Wolfe G."/>
            <person name="Wurch L.L."/>
        </authorList>
    </citation>
    <scope>NUCLEOTIDE SEQUENCE</scope>
</reference>
<evidence type="ECO:0000313" key="1">
    <source>
        <dbReference type="EnsemblProtists" id="EOD36282"/>
    </source>
</evidence>
<proteinExistence type="predicted"/>
<organism evidence="1 2">
    <name type="scientific">Emiliania huxleyi (strain CCMP1516)</name>
    <dbReference type="NCBI Taxonomy" id="280463"/>
    <lineage>
        <taxon>Eukaryota</taxon>
        <taxon>Haptista</taxon>
        <taxon>Haptophyta</taxon>
        <taxon>Prymnesiophyceae</taxon>
        <taxon>Isochrysidales</taxon>
        <taxon>Noelaerhabdaceae</taxon>
        <taxon>Emiliania</taxon>
    </lineage>
</organism>
<evidence type="ECO:0000313" key="2">
    <source>
        <dbReference type="Proteomes" id="UP000013827"/>
    </source>
</evidence>